<dbReference type="InterPro" id="IPR003593">
    <property type="entry name" value="AAA+_ATPase"/>
</dbReference>
<evidence type="ECO:0000256" key="4">
    <source>
        <dbReference type="ARBA" id="ARBA00040480"/>
    </source>
</evidence>
<keyword evidence="2" id="KW-0067">ATP-binding</keyword>
<dbReference type="InterPro" id="IPR052381">
    <property type="entry name" value="AAA_domain_protein"/>
</dbReference>
<evidence type="ECO:0000256" key="2">
    <source>
        <dbReference type="ARBA" id="ARBA00022840"/>
    </source>
</evidence>
<dbReference type="InterPro" id="IPR027417">
    <property type="entry name" value="P-loop_NTPase"/>
</dbReference>
<dbReference type="Pfam" id="PF00004">
    <property type="entry name" value="AAA"/>
    <property type="match status" value="1"/>
</dbReference>
<dbReference type="Gene3D" id="1.10.8.60">
    <property type="match status" value="1"/>
</dbReference>
<name>A0A7C3KGW7_9CYAN</name>
<evidence type="ECO:0000259" key="5">
    <source>
        <dbReference type="SMART" id="SM00382"/>
    </source>
</evidence>
<keyword evidence="1" id="KW-0547">Nucleotide-binding</keyword>
<dbReference type="PANTHER" id="PTHR42960:SF1">
    <property type="entry name" value="YCF46 PROTEIN"/>
    <property type="match status" value="1"/>
</dbReference>
<dbReference type="SUPFAM" id="SSF52540">
    <property type="entry name" value="P-loop containing nucleoside triphosphate hydrolases"/>
    <property type="match status" value="1"/>
</dbReference>
<dbReference type="SMART" id="SM00382">
    <property type="entry name" value="AAA"/>
    <property type="match status" value="1"/>
</dbReference>
<gene>
    <name evidence="6" type="ORF">ENR64_17970</name>
</gene>
<dbReference type="AlphaFoldDB" id="A0A7C3KGW7"/>
<sequence length="519" mass="58446">MSLPASVHAFQTLLLSFHPVIAIETVEEERVQNLLQAATKEMNVGLFEWSITAGLTRSRGANHRWVDECAPVGSQKPAAYDNTTDPTDALEYLQEMPQKGVYWLKDFAKHLSEPVVARKFREVAQLFSFSSSALVVTGDVVSLPRDIAHDAVYFDLKLPDQDELHQTFIETARALNVKNRVRVELQTQEVQEVVQSLSGMTLKQARQVIAYAALVDGKLNRDDIDRILERKAQVIRESGVLEYLPPNPNNAPEWGGFMGLKNWLARARVGFTPQARALNLRPPRGILIVGIQGCGKSLAAKAIAQEWKLPLLKLDSSRIYDKYVGESEKNFQRAISLAESMAPNVLWLDEIEKILSNSDSGDSDGGLSRRLFGYFLTWMQEKSQDVFVVATANNIFQLPPELLRKGRFDEIFYVDLPDPKERETILKIHLCKRKQVPSNFDINTLVQATDGFSGAEIEQAVIVSLYNALYLNRPLDTGLLIDEIKRTIPLSISRREDLEQLRSIAKERFVSAKDSFSYG</sequence>
<dbReference type="InterPro" id="IPR003959">
    <property type="entry name" value="ATPase_AAA_core"/>
</dbReference>
<accession>A0A7C3KGW7</accession>
<reference evidence="6" key="1">
    <citation type="journal article" date="2020" name="mSystems">
        <title>Genome- and Community-Level Interaction Insights into Carbon Utilization and Element Cycling Functions of Hydrothermarchaeota in Hydrothermal Sediment.</title>
        <authorList>
            <person name="Zhou Z."/>
            <person name="Liu Y."/>
            <person name="Xu W."/>
            <person name="Pan J."/>
            <person name="Luo Z.H."/>
            <person name="Li M."/>
        </authorList>
    </citation>
    <scope>NUCLEOTIDE SEQUENCE [LARGE SCALE GENOMIC DNA]</scope>
    <source>
        <strain evidence="6">SpSt-418</strain>
    </source>
</reference>
<dbReference type="GO" id="GO:0005524">
    <property type="term" value="F:ATP binding"/>
    <property type="evidence" value="ECO:0007669"/>
    <property type="project" value="UniProtKB-KW"/>
</dbReference>
<protein>
    <recommendedName>
        <fullName evidence="4">Uncharacterized AAA domain-containing protein ycf46</fullName>
    </recommendedName>
</protein>
<evidence type="ECO:0000256" key="3">
    <source>
        <dbReference type="ARBA" id="ARBA00038088"/>
    </source>
</evidence>
<dbReference type="PANTHER" id="PTHR42960">
    <property type="entry name" value="YCF46 PROTEIN"/>
    <property type="match status" value="1"/>
</dbReference>
<evidence type="ECO:0000256" key="1">
    <source>
        <dbReference type="ARBA" id="ARBA00022741"/>
    </source>
</evidence>
<dbReference type="Gene3D" id="3.40.50.300">
    <property type="entry name" value="P-loop containing nucleotide triphosphate hydrolases"/>
    <property type="match status" value="1"/>
</dbReference>
<dbReference type="GO" id="GO:0016887">
    <property type="term" value="F:ATP hydrolysis activity"/>
    <property type="evidence" value="ECO:0007669"/>
    <property type="project" value="InterPro"/>
</dbReference>
<comment type="similarity">
    <text evidence="3">Belongs to the AAA ATPase family. Highly divergent.</text>
</comment>
<comment type="caution">
    <text evidence="6">The sequence shown here is derived from an EMBL/GenBank/DDBJ whole genome shotgun (WGS) entry which is preliminary data.</text>
</comment>
<proteinExistence type="inferred from homology"/>
<feature type="domain" description="AAA+ ATPase" evidence="5">
    <location>
        <begin position="282"/>
        <end position="418"/>
    </location>
</feature>
<evidence type="ECO:0000313" key="6">
    <source>
        <dbReference type="EMBL" id="HFM99607.1"/>
    </source>
</evidence>
<dbReference type="EMBL" id="DSRU01000258">
    <property type="protein sequence ID" value="HFM99607.1"/>
    <property type="molecule type" value="Genomic_DNA"/>
</dbReference>
<organism evidence="6">
    <name type="scientific">Oscillatoriales cyanobacterium SpSt-418</name>
    <dbReference type="NCBI Taxonomy" id="2282169"/>
    <lineage>
        <taxon>Bacteria</taxon>
        <taxon>Bacillati</taxon>
        <taxon>Cyanobacteriota</taxon>
        <taxon>Cyanophyceae</taxon>
        <taxon>Oscillatoriophycideae</taxon>
        <taxon>Oscillatoriales</taxon>
    </lineage>
</organism>